<dbReference type="GO" id="GO:0009229">
    <property type="term" value="P:thiamine diphosphate biosynthetic process"/>
    <property type="evidence" value="ECO:0007669"/>
    <property type="project" value="UniProtKB-UniPathway"/>
</dbReference>
<evidence type="ECO:0000256" key="5">
    <source>
        <dbReference type="ARBA" id="ARBA00050018"/>
    </source>
</evidence>
<dbReference type="Gene3D" id="3.30.9.10">
    <property type="entry name" value="D-Amino Acid Oxidase, subunit A, domain 2"/>
    <property type="match status" value="1"/>
</dbReference>
<dbReference type="UniPathway" id="UPA00060"/>
<evidence type="ECO:0000313" key="8">
    <source>
        <dbReference type="Proteomes" id="UP000253314"/>
    </source>
</evidence>
<dbReference type="EC" id="1.4.3.19" evidence="5"/>
<keyword evidence="3 7" id="KW-0560">Oxidoreductase</keyword>
<comment type="caution">
    <text evidence="7">The sequence shown here is derived from an EMBL/GenBank/DDBJ whole genome shotgun (WGS) entry which is preliminary data.</text>
</comment>
<evidence type="ECO:0000256" key="4">
    <source>
        <dbReference type="ARBA" id="ARBA00049872"/>
    </source>
</evidence>
<evidence type="ECO:0000259" key="6">
    <source>
        <dbReference type="Pfam" id="PF01266"/>
    </source>
</evidence>
<dbReference type="PANTHER" id="PTHR13847:SF289">
    <property type="entry name" value="GLYCINE OXIDASE"/>
    <property type="match status" value="1"/>
</dbReference>
<dbReference type="InterPro" id="IPR006076">
    <property type="entry name" value="FAD-dep_OxRdtase"/>
</dbReference>
<keyword evidence="2" id="KW-0784">Thiamine biosynthesis</keyword>
<dbReference type="GO" id="GO:0005737">
    <property type="term" value="C:cytoplasm"/>
    <property type="evidence" value="ECO:0007669"/>
    <property type="project" value="TreeGrafter"/>
</dbReference>
<dbReference type="NCBIfam" id="TIGR02352">
    <property type="entry name" value="thiamin_ThiO"/>
    <property type="match status" value="1"/>
</dbReference>
<accession>A0A366XZK6</accession>
<evidence type="ECO:0000256" key="1">
    <source>
        <dbReference type="ARBA" id="ARBA00004948"/>
    </source>
</evidence>
<dbReference type="Pfam" id="PF01266">
    <property type="entry name" value="DAO"/>
    <property type="match status" value="1"/>
</dbReference>
<dbReference type="GO" id="GO:0009228">
    <property type="term" value="P:thiamine biosynthetic process"/>
    <property type="evidence" value="ECO:0007669"/>
    <property type="project" value="UniProtKB-KW"/>
</dbReference>
<comment type="catalytic activity">
    <reaction evidence="4">
        <text>glycine + O2 + H2O = glyoxylate + H2O2 + NH4(+)</text>
        <dbReference type="Rhea" id="RHEA:11532"/>
        <dbReference type="ChEBI" id="CHEBI:15377"/>
        <dbReference type="ChEBI" id="CHEBI:15379"/>
        <dbReference type="ChEBI" id="CHEBI:16240"/>
        <dbReference type="ChEBI" id="CHEBI:28938"/>
        <dbReference type="ChEBI" id="CHEBI:36655"/>
        <dbReference type="ChEBI" id="CHEBI:57305"/>
        <dbReference type="EC" id="1.4.3.19"/>
    </reaction>
</comment>
<dbReference type="OrthoDB" id="9794226at2"/>
<dbReference type="InterPro" id="IPR036188">
    <property type="entry name" value="FAD/NAD-bd_sf"/>
</dbReference>
<evidence type="ECO:0000313" key="7">
    <source>
        <dbReference type="EMBL" id="RBW70565.1"/>
    </source>
</evidence>
<dbReference type="InterPro" id="IPR012727">
    <property type="entry name" value="Gly_oxidase_ThiO"/>
</dbReference>
<evidence type="ECO:0000256" key="3">
    <source>
        <dbReference type="ARBA" id="ARBA00023002"/>
    </source>
</evidence>
<dbReference type="AlphaFoldDB" id="A0A366XZK6"/>
<name>A0A366XZK6_9BACI</name>
<reference evidence="7 8" key="1">
    <citation type="submission" date="2018-07" db="EMBL/GenBank/DDBJ databases">
        <title>Lottiidibacillus patelloidae gen. nov., sp. nov., isolated from the intestinal tract of a marine limpet and the reclassification of B. taeanensis BH030017T, B. algicola KMM 3737T and B. hwajinpoensis SW-72T as genus Lottiidibacillus.</title>
        <authorList>
            <person name="Liu R."/>
            <person name="Huang Z."/>
        </authorList>
    </citation>
    <scope>NUCLEOTIDE SEQUENCE [LARGE SCALE GENOMIC DNA]</scope>
    <source>
        <strain evidence="7 8">BH030017</strain>
    </source>
</reference>
<dbReference type="SUPFAM" id="SSF54373">
    <property type="entry name" value="FAD-linked reductases, C-terminal domain"/>
    <property type="match status" value="1"/>
</dbReference>
<comment type="pathway">
    <text evidence="1">Cofactor biosynthesis; thiamine diphosphate biosynthesis.</text>
</comment>
<sequence length="373" mass="41507">MGKHVVILGGGVIGLSAALECQQRGHNVTLLEITKCGGQASGAAAGMLAPYSEIAEDPDDFFRLSQQSLKLYPEWQQVVKELSGSEFEYRNTGSLYAIFHEAERLPLETRMKWQQTFGVKASILERDELERIEPNLSPNIAAALYCPEESHVYAPDYVKALKQACENMGVVIKEELEHVKILEWQQNVVLQAKDGQCFYGDTLVISNGAWSTELEDTFGISIPVFPIRGQICAYKMTEPIHHLVFTSQGYLVSKENGSLVCGASEDIAGFNTSVTEKGIARLERWNKKVLPMLHERDPFHRWAGLRPATQDGFPLIGQLAPFEHIIFATGHYRNGILLSPVTAKIVADQLEGAADRLPLDNFNPKRFSVTNTF</sequence>
<dbReference type="Proteomes" id="UP000253314">
    <property type="component" value="Unassembled WGS sequence"/>
</dbReference>
<dbReference type="PANTHER" id="PTHR13847">
    <property type="entry name" value="SARCOSINE DEHYDROGENASE-RELATED"/>
    <property type="match status" value="1"/>
</dbReference>
<feature type="domain" description="FAD dependent oxidoreductase" evidence="6">
    <location>
        <begin position="4"/>
        <end position="348"/>
    </location>
</feature>
<proteinExistence type="predicted"/>
<gene>
    <name evidence="7" type="primary">thiO</name>
    <name evidence="7" type="ORF">DS031_05980</name>
</gene>
<dbReference type="EMBL" id="QOCW01000004">
    <property type="protein sequence ID" value="RBW70565.1"/>
    <property type="molecule type" value="Genomic_DNA"/>
</dbReference>
<dbReference type="RefSeq" id="WP_113805016.1">
    <property type="nucleotide sequence ID" value="NZ_QOCW01000004.1"/>
</dbReference>
<dbReference type="Gene3D" id="3.50.50.60">
    <property type="entry name" value="FAD/NAD(P)-binding domain"/>
    <property type="match status" value="1"/>
</dbReference>
<dbReference type="GO" id="GO:0050660">
    <property type="term" value="F:flavin adenine dinucleotide binding"/>
    <property type="evidence" value="ECO:0007669"/>
    <property type="project" value="InterPro"/>
</dbReference>
<evidence type="ECO:0000256" key="2">
    <source>
        <dbReference type="ARBA" id="ARBA00022977"/>
    </source>
</evidence>
<dbReference type="SUPFAM" id="SSF51905">
    <property type="entry name" value="FAD/NAD(P)-binding domain"/>
    <property type="match status" value="1"/>
</dbReference>
<organism evidence="7 8">
    <name type="scientific">Bacillus taeanensis</name>
    <dbReference type="NCBI Taxonomy" id="273032"/>
    <lineage>
        <taxon>Bacteria</taxon>
        <taxon>Bacillati</taxon>
        <taxon>Bacillota</taxon>
        <taxon>Bacilli</taxon>
        <taxon>Bacillales</taxon>
        <taxon>Bacillaceae</taxon>
        <taxon>Bacillus</taxon>
    </lineage>
</organism>
<protein>
    <recommendedName>
        <fullName evidence="5">glycine oxidase</fullName>
        <ecNumber evidence="5">1.4.3.19</ecNumber>
    </recommendedName>
</protein>
<keyword evidence="8" id="KW-1185">Reference proteome</keyword>
<dbReference type="GO" id="GO:0043799">
    <property type="term" value="F:glycine oxidase activity"/>
    <property type="evidence" value="ECO:0007669"/>
    <property type="project" value="UniProtKB-EC"/>
</dbReference>